<dbReference type="GO" id="GO:0046872">
    <property type="term" value="F:metal ion binding"/>
    <property type="evidence" value="ECO:0007669"/>
    <property type="project" value="UniProtKB-KW"/>
</dbReference>
<keyword evidence="2" id="KW-0479">Metal-binding</keyword>
<proteinExistence type="predicted"/>
<dbReference type="Gene3D" id="3.40.630.10">
    <property type="entry name" value="Zn peptidases"/>
    <property type="match status" value="1"/>
</dbReference>
<evidence type="ECO:0000256" key="3">
    <source>
        <dbReference type="ARBA" id="ARBA00022801"/>
    </source>
</evidence>
<dbReference type="NCBIfam" id="NF006053">
    <property type="entry name" value="PRK08201.1"/>
    <property type="match status" value="1"/>
</dbReference>
<dbReference type="GO" id="GO:0006508">
    <property type="term" value="P:proteolysis"/>
    <property type="evidence" value="ECO:0007669"/>
    <property type="project" value="UniProtKB-KW"/>
</dbReference>
<dbReference type="Pfam" id="PF07687">
    <property type="entry name" value="M20_dimer"/>
    <property type="match status" value="1"/>
</dbReference>
<dbReference type="PANTHER" id="PTHR43270:SF12">
    <property type="entry name" value="SUCCINYL-DIAMINOPIMELATE DESUCCINYLASE"/>
    <property type="match status" value="1"/>
</dbReference>
<dbReference type="InterPro" id="IPR002933">
    <property type="entry name" value="Peptidase_M20"/>
</dbReference>
<dbReference type="NCBIfam" id="NF005914">
    <property type="entry name" value="PRK07907.1"/>
    <property type="match status" value="1"/>
</dbReference>
<evidence type="ECO:0000256" key="1">
    <source>
        <dbReference type="ARBA" id="ARBA00022670"/>
    </source>
</evidence>
<organism evidence="5">
    <name type="scientific">uncultured Phycisphaerae bacterium</name>
    <dbReference type="NCBI Taxonomy" id="904963"/>
    <lineage>
        <taxon>Bacteria</taxon>
        <taxon>Pseudomonadati</taxon>
        <taxon>Planctomycetota</taxon>
        <taxon>Phycisphaerae</taxon>
        <taxon>environmental samples</taxon>
    </lineage>
</organism>
<evidence type="ECO:0000256" key="2">
    <source>
        <dbReference type="ARBA" id="ARBA00022723"/>
    </source>
</evidence>
<keyword evidence="1" id="KW-0645">Protease</keyword>
<dbReference type="Gene3D" id="3.30.70.360">
    <property type="match status" value="1"/>
</dbReference>
<protein>
    <submittedName>
        <fullName evidence="5">Acetylornithine deacetylase/Succinyl-diaminopimelate desuccinylase and related deacylases</fullName>
    </submittedName>
</protein>
<dbReference type="PANTHER" id="PTHR43270">
    <property type="entry name" value="BETA-ALA-HIS DIPEPTIDASE"/>
    <property type="match status" value="1"/>
</dbReference>
<dbReference type="NCBIfam" id="NF006579">
    <property type="entry name" value="PRK09104.1"/>
    <property type="match status" value="1"/>
</dbReference>
<dbReference type="SUPFAM" id="SSF53187">
    <property type="entry name" value="Zn-dependent exopeptidases"/>
    <property type="match status" value="1"/>
</dbReference>
<evidence type="ECO:0000313" key="5">
    <source>
        <dbReference type="EMBL" id="CAA9431726.1"/>
    </source>
</evidence>
<reference evidence="5" key="1">
    <citation type="submission" date="2020-02" db="EMBL/GenBank/DDBJ databases">
        <authorList>
            <person name="Meier V. D."/>
        </authorList>
    </citation>
    <scope>NUCLEOTIDE SEQUENCE</scope>
    <source>
        <strain evidence="5">AVDCRST_MAG64</strain>
    </source>
</reference>
<evidence type="ECO:0000259" key="4">
    <source>
        <dbReference type="Pfam" id="PF07687"/>
    </source>
</evidence>
<name>A0A6J4Q338_9BACT</name>
<keyword evidence="3" id="KW-0378">Hydrolase</keyword>
<gene>
    <name evidence="5" type="ORF">AVDCRST_MAG64-3572</name>
</gene>
<dbReference type="GO" id="GO:0008233">
    <property type="term" value="F:peptidase activity"/>
    <property type="evidence" value="ECO:0007669"/>
    <property type="project" value="UniProtKB-KW"/>
</dbReference>
<dbReference type="AlphaFoldDB" id="A0A6J4Q338"/>
<dbReference type="InterPro" id="IPR011650">
    <property type="entry name" value="Peptidase_M20_dimer"/>
</dbReference>
<sequence length="459" mass="49503">MLAKVLQLIDDRRDEAVAGLRAFMAIPSVSASPAHADDVKRCARFAADELVKRGLDVLMRQTPGHPIVVAKTPQVAGRPTVLLYGHYDVQPAEPFDKWDAPPFEPQVRTPPSGHQAIVGRGAADDKGQVWCHVQAIGAWNEVGGVPVNLIVLLEGEEEVGSTNLERFVRDHRDELRADVAVISDTNQFARGVPALTCGLRGLVYYEVFLTGPSHDLHSGMFGGSVPNPANVLADLVASLHDSAGRVNLPGFYDDVKPIPPVEREAWRKLPFDEQRALEELGLSAGVGEIGYTTLERRWARPTCDVNGLTSGYQGHGAKTVIPSTASAKVSMRLVPDQDPAEVADAFERAMRERCPANVKIEFARHGMGGAVVVPADSPAMRLAADAVREGFGVGPTLIREGGSIPVVALFKSVLDVDTLLVGFGLPDDRVHSPNEKFDLDALHKGARTAATLYERLARL</sequence>
<dbReference type="InterPro" id="IPR051458">
    <property type="entry name" value="Cyt/Met_Dipeptidase"/>
</dbReference>
<feature type="domain" description="Peptidase M20 dimerisation" evidence="4">
    <location>
        <begin position="198"/>
        <end position="356"/>
    </location>
</feature>
<dbReference type="Pfam" id="PF01546">
    <property type="entry name" value="Peptidase_M20"/>
    <property type="match status" value="1"/>
</dbReference>
<accession>A0A6J4Q338</accession>
<dbReference type="EMBL" id="CADCUQ010000815">
    <property type="protein sequence ID" value="CAA9431726.1"/>
    <property type="molecule type" value="Genomic_DNA"/>
</dbReference>